<organism evidence="2 3">
    <name type="scientific">Zobellella aerophila</name>
    <dbReference type="NCBI Taxonomy" id="870480"/>
    <lineage>
        <taxon>Bacteria</taxon>
        <taxon>Pseudomonadati</taxon>
        <taxon>Pseudomonadota</taxon>
        <taxon>Gammaproteobacteria</taxon>
        <taxon>Aeromonadales</taxon>
        <taxon>Aeromonadaceae</taxon>
        <taxon>Zobellella</taxon>
    </lineage>
</organism>
<reference evidence="3" key="1">
    <citation type="journal article" date="2019" name="Int. J. Syst. Evol. Microbiol.">
        <title>The Global Catalogue of Microorganisms (GCM) 10K type strain sequencing project: providing services to taxonomists for standard genome sequencing and annotation.</title>
        <authorList>
            <consortium name="The Broad Institute Genomics Platform"/>
            <consortium name="The Broad Institute Genome Sequencing Center for Infectious Disease"/>
            <person name="Wu L."/>
            <person name="Ma J."/>
        </authorList>
    </citation>
    <scope>NUCLEOTIDE SEQUENCE [LARGE SCALE GENOMIC DNA]</scope>
    <source>
        <strain evidence="3">JCM 17110</strain>
    </source>
</reference>
<evidence type="ECO:0000313" key="3">
    <source>
        <dbReference type="Proteomes" id="UP001500795"/>
    </source>
</evidence>
<comment type="caution">
    <text evidence="2">The sequence shown here is derived from an EMBL/GenBank/DDBJ whole genome shotgun (WGS) entry which is preliminary data.</text>
</comment>
<evidence type="ECO:0000313" key="2">
    <source>
        <dbReference type="EMBL" id="GAA3528243.1"/>
    </source>
</evidence>
<keyword evidence="1" id="KW-0175">Coiled coil</keyword>
<keyword evidence="3" id="KW-1185">Reference proteome</keyword>
<accession>A0ABP6V3M6</accession>
<evidence type="ECO:0008006" key="4">
    <source>
        <dbReference type="Google" id="ProtNLM"/>
    </source>
</evidence>
<evidence type="ECO:0000256" key="1">
    <source>
        <dbReference type="SAM" id="Coils"/>
    </source>
</evidence>
<name>A0ABP6V3M6_9GAMM</name>
<dbReference type="RefSeq" id="WP_344954262.1">
    <property type="nucleotide sequence ID" value="NZ_BAABCX010000001.1"/>
</dbReference>
<sequence length="446" mass="51506">MELMVASTPYSQWRHLNSLLQQLGWNPANRIEPEQCTGNAAAVTSRAYLLLYTPAHIAIAYALDQGQTPSVALQQWQTALRQCLRFYRRHRRQTLLINVMHAVLKPQIFLRHCRQRFGIHAKPPLLEAIVPPTTLSQLLAQQLVLQQPELLDVLQELEAGTTPLLNHTDVPDIDIEQLHQQLVKQAQTCAQQSGLLSQLEEKEQENNQLLAQLHQVQEELEALHQQNMDNEEALHEYKTQIQVMSEEHQRLQASCDSLKQGRDKARAELQYLQQDKKDVEEENEMLLQQLHQVQEELEHYYLNNQGLTQQLSEQRQQIQQQNQSLQSITASASWKLTAPIRSLGKALRPRSPERRELKKQLRLLAKTELFDADWYLATYPDVAESGMDPREHYLKFGADEGRNPSVRFDTDWYRQLNPSTAESNLNPLVHYLKFGQEEAPRPNATA</sequence>
<protein>
    <recommendedName>
        <fullName evidence="4">Chromosome partitioning protein ParA</fullName>
    </recommendedName>
</protein>
<feature type="coiled-coil region" evidence="1">
    <location>
        <begin position="192"/>
        <end position="331"/>
    </location>
</feature>
<dbReference type="Proteomes" id="UP001500795">
    <property type="component" value="Unassembled WGS sequence"/>
</dbReference>
<dbReference type="EMBL" id="BAABCX010000001">
    <property type="protein sequence ID" value="GAA3528243.1"/>
    <property type="molecule type" value="Genomic_DNA"/>
</dbReference>
<gene>
    <name evidence="2" type="ORF">GCM10022394_04240</name>
</gene>
<proteinExistence type="predicted"/>